<dbReference type="Pfam" id="PF10335">
    <property type="entry name" value="DUF294_C"/>
    <property type="match status" value="1"/>
</dbReference>
<evidence type="ECO:0008006" key="5">
    <source>
        <dbReference type="Google" id="ProtNLM"/>
    </source>
</evidence>
<dbReference type="InterPro" id="IPR018821">
    <property type="entry name" value="DUF294_put_nucleoTrafse_sb-bd"/>
</dbReference>
<dbReference type="CDD" id="cd05401">
    <property type="entry name" value="NT_GlnE_GlnD_like"/>
    <property type="match status" value="1"/>
</dbReference>
<evidence type="ECO:0000259" key="1">
    <source>
        <dbReference type="Pfam" id="PF03445"/>
    </source>
</evidence>
<dbReference type="GO" id="GO:0008773">
    <property type="term" value="F:[protein-PII] uridylyltransferase activity"/>
    <property type="evidence" value="ECO:0007669"/>
    <property type="project" value="InterPro"/>
</dbReference>
<evidence type="ECO:0000259" key="2">
    <source>
        <dbReference type="Pfam" id="PF10335"/>
    </source>
</evidence>
<organism evidence="3 4">
    <name type="scientific">Paenisporosarcina antarctica</name>
    <dbReference type="NCBI Taxonomy" id="417367"/>
    <lineage>
        <taxon>Bacteria</taxon>
        <taxon>Bacillati</taxon>
        <taxon>Bacillota</taxon>
        <taxon>Bacilli</taxon>
        <taxon>Bacillales</taxon>
        <taxon>Caryophanaceae</taxon>
        <taxon>Paenisporosarcina</taxon>
    </lineage>
</organism>
<feature type="domain" description="Protein-PII uridylyltransferase N-terminal" evidence="1">
    <location>
        <begin position="25"/>
        <end position="137"/>
    </location>
</feature>
<name>A0A4P7A3G0_9BACL</name>
<dbReference type="OrthoDB" id="9810963at2"/>
<evidence type="ECO:0000313" key="3">
    <source>
        <dbReference type="EMBL" id="QBP42546.1"/>
    </source>
</evidence>
<feature type="domain" description="DUF294" evidence="2">
    <location>
        <begin position="177"/>
        <end position="311"/>
    </location>
</feature>
<reference evidence="3 4" key="1">
    <citation type="submission" date="2019-03" db="EMBL/GenBank/DDBJ databases">
        <title>Complete genome sequence of Paenisporosarcina antarctica CGMCC 1.6503T.</title>
        <authorList>
            <person name="Rong J.-C."/>
            <person name="Chi N.-Y."/>
            <person name="Zhang Q.-F."/>
        </authorList>
    </citation>
    <scope>NUCLEOTIDE SEQUENCE [LARGE SCALE GENOMIC DNA]</scope>
    <source>
        <strain evidence="3 4">CGMCC 1.6503</strain>
    </source>
</reference>
<accession>A0A4P7A3G0</accession>
<dbReference type="InterPro" id="IPR005105">
    <property type="entry name" value="GlnD_Uridyltrans_N"/>
</dbReference>
<evidence type="ECO:0000313" key="4">
    <source>
        <dbReference type="Proteomes" id="UP000294292"/>
    </source>
</evidence>
<dbReference type="Proteomes" id="UP000294292">
    <property type="component" value="Chromosome"/>
</dbReference>
<dbReference type="RefSeq" id="WP_134211093.1">
    <property type="nucleotide sequence ID" value="NZ_CP038015.1"/>
</dbReference>
<dbReference type="EMBL" id="CP038015">
    <property type="protein sequence ID" value="QBP42546.1"/>
    <property type="molecule type" value="Genomic_DNA"/>
</dbReference>
<proteinExistence type="predicted"/>
<keyword evidence="4" id="KW-1185">Reference proteome</keyword>
<dbReference type="KEGG" id="panc:E2636_15940"/>
<dbReference type="AlphaFoldDB" id="A0A4P7A3G0"/>
<sequence>METYESIREWKDQHITAFLDDTVSLNRFHDQAMHKVMAVAKSKMKKDNPPCYFTWFITGSGGRFEQGYISDQDHGIVYEKSNEENDAYFKELGEEVSYGLHITGYPYCKGKIMSSNPIWCKSLNDWQAQLQEWMENESWESIRHLHIFYDARALLGNIGYIHQLKSFIYDYQLVHPSLLNRCIANVMHVKNVIGPIGQILVERYGIYQGCVDLKYAAFLPYVNAIRLLSIKEGIYETSTLVRMRQLIQLNGYEKILLNCEKNFSDLLKYRLSLVQGKTYPDTHYLNIEKLSKKERNEIKRILKDGKRLHDEVIALTLSANE</sequence>
<dbReference type="Pfam" id="PF03445">
    <property type="entry name" value="DUF294"/>
    <property type="match status" value="1"/>
</dbReference>
<protein>
    <recommendedName>
        <fullName evidence="5">CBS domain-containing protein</fullName>
    </recommendedName>
</protein>
<gene>
    <name evidence="3" type="ORF">E2636_15940</name>
</gene>